<evidence type="ECO:0000313" key="3">
    <source>
        <dbReference type="Proteomes" id="UP000799757"/>
    </source>
</evidence>
<feature type="compositionally biased region" description="Polar residues" evidence="1">
    <location>
        <begin position="172"/>
        <end position="185"/>
    </location>
</feature>
<gene>
    <name evidence="2" type="ORF">K505DRAFT_45329</name>
</gene>
<dbReference type="OrthoDB" id="5428038at2759"/>
<feature type="compositionally biased region" description="Basic and acidic residues" evidence="1">
    <location>
        <begin position="202"/>
        <end position="215"/>
    </location>
</feature>
<feature type="region of interest" description="Disordered" evidence="1">
    <location>
        <begin position="172"/>
        <end position="215"/>
    </location>
</feature>
<accession>A0A6A6X9N5</accession>
<dbReference type="EMBL" id="MU001940">
    <property type="protein sequence ID" value="KAF2793139.1"/>
    <property type="molecule type" value="Genomic_DNA"/>
</dbReference>
<reference evidence="2" key="1">
    <citation type="journal article" date="2020" name="Stud. Mycol.">
        <title>101 Dothideomycetes genomes: a test case for predicting lifestyles and emergence of pathogens.</title>
        <authorList>
            <person name="Haridas S."/>
            <person name="Albert R."/>
            <person name="Binder M."/>
            <person name="Bloem J."/>
            <person name="Labutti K."/>
            <person name="Salamov A."/>
            <person name="Andreopoulos B."/>
            <person name="Baker S."/>
            <person name="Barry K."/>
            <person name="Bills G."/>
            <person name="Bluhm B."/>
            <person name="Cannon C."/>
            <person name="Castanera R."/>
            <person name="Culley D."/>
            <person name="Daum C."/>
            <person name="Ezra D."/>
            <person name="Gonzalez J."/>
            <person name="Henrissat B."/>
            <person name="Kuo A."/>
            <person name="Liang C."/>
            <person name="Lipzen A."/>
            <person name="Lutzoni F."/>
            <person name="Magnuson J."/>
            <person name="Mondo S."/>
            <person name="Nolan M."/>
            <person name="Ohm R."/>
            <person name="Pangilinan J."/>
            <person name="Park H.-J."/>
            <person name="Ramirez L."/>
            <person name="Alfaro M."/>
            <person name="Sun H."/>
            <person name="Tritt A."/>
            <person name="Yoshinaga Y."/>
            <person name="Zwiers L.-H."/>
            <person name="Turgeon B."/>
            <person name="Goodwin S."/>
            <person name="Spatafora J."/>
            <person name="Crous P."/>
            <person name="Grigoriev I."/>
        </authorList>
    </citation>
    <scope>NUCLEOTIDE SEQUENCE</scope>
    <source>
        <strain evidence="2">CBS 109.77</strain>
    </source>
</reference>
<dbReference type="AlphaFoldDB" id="A0A6A6X9N5"/>
<feature type="compositionally biased region" description="Basic residues" evidence="1">
    <location>
        <begin position="186"/>
        <end position="201"/>
    </location>
</feature>
<evidence type="ECO:0000256" key="1">
    <source>
        <dbReference type="SAM" id="MobiDB-lite"/>
    </source>
</evidence>
<keyword evidence="3" id="KW-1185">Reference proteome</keyword>
<evidence type="ECO:0000313" key="2">
    <source>
        <dbReference type="EMBL" id="KAF2793139.1"/>
    </source>
</evidence>
<dbReference type="Proteomes" id="UP000799757">
    <property type="component" value="Unassembled WGS sequence"/>
</dbReference>
<protein>
    <submittedName>
        <fullName evidence="2">Uncharacterized protein</fullName>
    </submittedName>
</protein>
<name>A0A6A6X9N5_9PLEO</name>
<proteinExistence type="predicted"/>
<sequence length="841" mass="96080">MRRPPIACRRAAPSLASAAPQHIWIDDDLLSRTLDRFFRRGCPHQRRYGSHVPGPLEARRRAAKRRMTAQAHVSPAGGVPPPFSFGALFGFRSSPQPCWRYEPPSIPKPPMPLSQSFQAQNPMPALPPYTLLPDPNETTSKSTPLELLFPEASPELPKIEIKDEVTSAQRTLGITTPSAPSASSVKTRKSPLRIGKRKRIRDRNPTEQQENERHAQVEISAGKVTDLEAPLKRLKLKIRTADTLPDSRRFDFLNRAIQSCSPVGSHAGDFTLLVLQQLRQTQLSPNTIISCLTAPNVALPDPTTPKGLELVRQLNDMAKNSSKVIRRMDRMYKDMVAMVPGNPKRSISVRDVGLRMLYRAIWENALRSRSQDQAFEGSTMNTLLDLGHKFSNPQMHIYLIRILHDRRLTIDQFDLLIRSSSGRHRRTTVGAPVLDCIPRTLLSACLASFPRYLFEEVKDRNHSQKFRLLENWLRMLRVLDVRVSTAPENIHLSTLAFKSLAAYGIPPTAIGRYLISLQPYDLVSALLNWLPHQKAVCGVPPKQIEDFVRSYRFSLEKDVESHVSRNEMLARLLARMQQQALPNHEMANLIIQIFCQHKGIRMVLDVLRRLQRKGVGLSGTEFLREFLGKALEPIRESPWISTSVRGQNDAFTLHAYQSIRALKPDVLDTNRKVDRILTSLQSRWHFQYIINSAREAHVLPLLYRKMPLDLLMGSRTELIHQIAYQYSLDRTRTSQENWRSTYYLYKYLRDNKLPIGPLFTRAVMRMCIIQPLSEKRFVSARRLTWVCRIIAPVEGVNVAKRIEHIFYIWRGDLIMHAKRTLHASGGTGRAHVNTMKRLGLI</sequence>
<organism evidence="2 3">
    <name type="scientific">Melanomma pulvis-pyrius CBS 109.77</name>
    <dbReference type="NCBI Taxonomy" id="1314802"/>
    <lineage>
        <taxon>Eukaryota</taxon>
        <taxon>Fungi</taxon>
        <taxon>Dikarya</taxon>
        <taxon>Ascomycota</taxon>
        <taxon>Pezizomycotina</taxon>
        <taxon>Dothideomycetes</taxon>
        <taxon>Pleosporomycetidae</taxon>
        <taxon>Pleosporales</taxon>
        <taxon>Melanommataceae</taxon>
        <taxon>Melanomma</taxon>
    </lineage>
</organism>